<evidence type="ECO:0000313" key="10">
    <source>
        <dbReference type="EMBL" id="PWA00520.1"/>
    </source>
</evidence>
<comment type="similarity">
    <text evidence="1 9">Belongs to the cysteine dioxygenase family.</text>
</comment>
<evidence type="ECO:0000256" key="1">
    <source>
        <dbReference type="ARBA" id="ARBA00006622"/>
    </source>
</evidence>
<keyword evidence="6 8" id="KW-0408">Iron</keyword>
<protein>
    <recommendedName>
        <fullName evidence="2 9">Cysteine dioxygenase</fullName>
        <ecNumber evidence="2 9">1.13.11.20</ecNumber>
    </recommendedName>
</protein>
<dbReference type="Pfam" id="PF05995">
    <property type="entry name" value="CDO_I"/>
    <property type="match status" value="1"/>
</dbReference>
<dbReference type="GO" id="GO:0017172">
    <property type="term" value="F:cysteine dioxygenase activity"/>
    <property type="evidence" value="ECO:0007669"/>
    <property type="project" value="UniProtKB-UniRule"/>
</dbReference>
<gene>
    <name evidence="10" type="ORF">BB558_003419</name>
</gene>
<evidence type="ECO:0000256" key="3">
    <source>
        <dbReference type="ARBA" id="ARBA00022723"/>
    </source>
</evidence>
<dbReference type="EC" id="1.13.11.20" evidence="2 9"/>
<evidence type="ECO:0000256" key="9">
    <source>
        <dbReference type="RuleBase" id="RU366010"/>
    </source>
</evidence>
<dbReference type="CDD" id="cd10548">
    <property type="entry name" value="cupin_CDO"/>
    <property type="match status" value="1"/>
</dbReference>
<feature type="binding site" evidence="8">
    <location>
        <position position="190"/>
    </location>
    <ligand>
        <name>Fe cation</name>
        <dbReference type="ChEBI" id="CHEBI:24875"/>
        <note>catalytic</note>
    </ligand>
</feature>
<keyword evidence="11" id="KW-1185">Reference proteome</keyword>
<dbReference type="GO" id="GO:0019448">
    <property type="term" value="P:L-cysteine catabolic process"/>
    <property type="evidence" value="ECO:0007669"/>
    <property type="project" value="TreeGrafter"/>
</dbReference>
<dbReference type="GO" id="GO:0008198">
    <property type="term" value="F:ferrous iron binding"/>
    <property type="evidence" value="ECO:0007669"/>
    <property type="project" value="TreeGrafter"/>
</dbReference>
<comment type="caution">
    <text evidence="10">The sequence shown here is derived from an EMBL/GenBank/DDBJ whole genome shotgun (WGS) entry which is preliminary data.</text>
</comment>
<evidence type="ECO:0000256" key="2">
    <source>
        <dbReference type="ARBA" id="ARBA00013133"/>
    </source>
</evidence>
<dbReference type="InterPro" id="IPR011051">
    <property type="entry name" value="RmlC_Cupin_sf"/>
</dbReference>
<dbReference type="InterPro" id="IPR010300">
    <property type="entry name" value="CDO_1"/>
</dbReference>
<name>A0A2U1J614_SMIAN</name>
<evidence type="ECO:0000256" key="6">
    <source>
        <dbReference type="ARBA" id="ARBA00023004"/>
    </source>
</evidence>
<evidence type="ECO:0000313" key="11">
    <source>
        <dbReference type="Proteomes" id="UP000245591"/>
    </source>
</evidence>
<dbReference type="Gene3D" id="2.60.120.10">
    <property type="entry name" value="Jelly Rolls"/>
    <property type="match status" value="1"/>
</dbReference>
<keyword evidence="4 9" id="KW-0223">Dioxygenase</keyword>
<dbReference type="InterPro" id="IPR014710">
    <property type="entry name" value="RmlC-like_jellyroll"/>
</dbReference>
<reference evidence="10 11" key="1">
    <citation type="journal article" date="2018" name="MBio">
        <title>Comparative Genomics Reveals the Core Gene Toolbox for the Fungus-Insect Symbiosis.</title>
        <authorList>
            <person name="Wang Y."/>
            <person name="Stata M."/>
            <person name="Wang W."/>
            <person name="Stajich J.E."/>
            <person name="White M.M."/>
            <person name="Moncalvo J.M."/>
        </authorList>
    </citation>
    <scope>NUCLEOTIDE SEQUENCE [LARGE SCALE GENOMIC DNA]</scope>
    <source>
        <strain evidence="10 11">AUS-126-30</strain>
    </source>
</reference>
<proteinExistence type="inferred from homology"/>
<dbReference type="Proteomes" id="UP000245591">
    <property type="component" value="Unassembled WGS sequence"/>
</dbReference>
<feature type="cross-link" description="3'-(S-cysteinyl)-tyrosine (Cys-Tyr)" evidence="7">
    <location>
        <begin position="140"/>
        <end position="206"/>
    </location>
</feature>
<comment type="cofactor">
    <cofactor evidence="9">
        <name>Fe cation</name>
        <dbReference type="ChEBI" id="CHEBI:24875"/>
    </cofactor>
    <text evidence="9">Binds 1 Fe cation per subunit.</text>
</comment>
<dbReference type="PANTHER" id="PTHR12918">
    <property type="entry name" value="CYSTEINE DIOXYGENASE"/>
    <property type="match status" value="1"/>
</dbReference>
<dbReference type="EMBL" id="MBFU01000331">
    <property type="protein sequence ID" value="PWA00520.1"/>
    <property type="molecule type" value="Genomic_DNA"/>
</dbReference>
<dbReference type="AlphaFoldDB" id="A0A2U1J614"/>
<keyword evidence="5 9" id="KW-0560">Oxidoreductase</keyword>
<evidence type="ECO:0000256" key="5">
    <source>
        <dbReference type="ARBA" id="ARBA00023002"/>
    </source>
</evidence>
<keyword evidence="7" id="KW-0883">Thioether bond</keyword>
<feature type="binding site" evidence="8">
    <location>
        <position position="133"/>
    </location>
    <ligand>
        <name>Fe cation</name>
        <dbReference type="ChEBI" id="CHEBI:24875"/>
        <note>catalytic</note>
    </ligand>
</feature>
<evidence type="ECO:0000256" key="8">
    <source>
        <dbReference type="PIRSR" id="PIRSR610300-51"/>
    </source>
</evidence>
<sequence>MLGTHSKPLTFQTFDHNTSNSLRCAPIENLVSPPSQKQEPEPSVHIPEKIDSLDELVSIIHDILGEDDGLGDNPAKVELSKVAMSRYKSNHADWEKYAKYDGGKYTRNLVDSGNKKFNLLLLVWGPQIESPIHDHPNSHCILKVLDGKLTEELYVPSDSPSQKDAPLTLVKTTDAKLNTVCYMHDKLGYHRMLNTTPSLSVSLHLYSPPFNACKIFSKETGASQVSKCDVFYNGQTQSDPTLDSSIKSITK</sequence>
<organism evidence="10 11">
    <name type="scientific">Smittium angustum</name>
    <dbReference type="NCBI Taxonomy" id="133377"/>
    <lineage>
        <taxon>Eukaryota</taxon>
        <taxon>Fungi</taxon>
        <taxon>Fungi incertae sedis</taxon>
        <taxon>Zoopagomycota</taxon>
        <taxon>Kickxellomycotina</taxon>
        <taxon>Harpellomycetes</taxon>
        <taxon>Harpellales</taxon>
        <taxon>Legeriomycetaceae</taxon>
        <taxon>Smittium</taxon>
    </lineage>
</organism>
<dbReference type="SUPFAM" id="SSF51182">
    <property type="entry name" value="RmlC-like cupins"/>
    <property type="match status" value="1"/>
</dbReference>
<dbReference type="PANTHER" id="PTHR12918:SF1">
    <property type="entry name" value="CYSTEINE DIOXYGENASE TYPE 1"/>
    <property type="match status" value="1"/>
</dbReference>
<comment type="catalytic activity">
    <reaction evidence="9">
        <text>L-cysteine + O2 = 3-sulfino-L-alanine + H(+)</text>
        <dbReference type="Rhea" id="RHEA:20441"/>
        <dbReference type="ChEBI" id="CHEBI:15378"/>
        <dbReference type="ChEBI" id="CHEBI:15379"/>
        <dbReference type="ChEBI" id="CHEBI:35235"/>
        <dbReference type="ChEBI" id="CHEBI:61085"/>
        <dbReference type="EC" id="1.13.11.20"/>
    </reaction>
</comment>
<feature type="binding site" evidence="8">
    <location>
        <position position="135"/>
    </location>
    <ligand>
        <name>Fe cation</name>
        <dbReference type="ChEBI" id="CHEBI:24875"/>
        <note>catalytic</note>
    </ligand>
</feature>
<evidence type="ECO:0000256" key="7">
    <source>
        <dbReference type="PIRSR" id="PIRSR610300-50"/>
    </source>
</evidence>
<accession>A0A2U1J614</accession>
<keyword evidence="3 8" id="KW-0479">Metal-binding</keyword>
<evidence type="ECO:0000256" key="4">
    <source>
        <dbReference type="ARBA" id="ARBA00022964"/>
    </source>
</evidence>